<dbReference type="InterPro" id="IPR001296">
    <property type="entry name" value="Glyco_trans_1"/>
</dbReference>
<evidence type="ECO:0000313" key="3">
    <source>
        <dbReference type="Proteomes" id="UP000183400"/>
    </source>
</evidence>
<dbReference type="STRING" id="985054.SAMN05444358_102250"/>
<protein>
    <submittedName>
        <fullName evidence="2">Glycosyltransferase involved in cell wall bisynthesis</fullName>
    </submittedName>
</protein>
<dbReference type="RefSeq" id="WP_074736762.1">
    <property type="nucleotide sequence ID" value="NZ_FNNP01000002.1"/>
</dbReference>
<feature type="domain" description="Glycosyl transferase family 1" evidence="1">
    <location>
        <begin position="221"/>
        <end position="375"/>
    </location>
</feature>
<dbReference type="EMBL" id="FNNP01000002">
    <property type="protein sequence ID" value="SDX03383.1"/>
    <property type="molecule type" value="Genomic_DNA"/>
</dbReference>
<evidence type="ECO:0000259" key="1">
    <source>
        <dbReference type="Pfam" id="PF00534"/>
    </source>
</evidence>
<organism evidence="2 3">
    <name type="scientific">Ruegeria halocynthiae</name>
    <dbReference type="NCBI Taxonomy" id="985054"/>
    <lineage>
        <taxon>Bacteria</taxon>
        <taxon>Pseudomonadati</taxon>
        <taxon>Pseudomonadota</taxon>
        <taxon>Alphaproteobacteria</taxon>
        <taxon>Rhodobacterales</taxon>
        <taxon>Roseobacteraceae</taxon>
        <taxon>Ruegeria</taxon>
    </lineage>
</organism>
<accession>A0A1H2YDV1</accession>
<name>A0A1H2YDV1_9RHOB</name>
<dbReference type="PANTHER" id="PTHR45947">
    <property type="entry name" value="SULFOQUINOVOSYL TRANSFERASE SQD2"/>
    <property type="match status" value="1"/>
</dbReference>
<dbReference type="OrthoDB" id="9790710at2"/>
<gene>
    <name evidence="2" type="ORF">SAMN05444358_102250</name>
</gene>
<reference evidence="3" key="1">
    <citation type="submission" date="2016-10" db="EMBL/GenBank/DDBJ databases">
        <authorList>
            <person name="Varghese N."/>
            <person name="Submissions S."/>
        </authorList>
    </citation>
    <scope>NUCLEOTIDE SEQUENCE [LARGE SCALE GENOMIC DNA]</scope>
    <source>
        <strain evidence="3">DSM 27839</strain>
    </source>
</reference>
<proteinExistence type="predicted"/>
<dbReference type="AlphaFoldDB" id="A0A1H2YDV1"/>
<dbReference type="InterPro" id="IPR050194">
    <property type="entry name" value="Glycosyltransferase_grp1"/>
</dbReference>
<dbReference type="PANTHER" id="PTHR45947:SF15">
    <property type="entry name" value="TEICHURONIC ACID BIOSYNTHESIS GLYCOSYLTRANSFERASE TUAC-RELATED"/>
    <property type="match status" value="1"/>
</dbReference>
<evidence type="ECO:0000313" key="2">
    <source>
        <dbReference type="EMBL" id="SDX03383.1"/>
    </source>
</evidence>
<keyword evidence="2" id="KW-0808">Transferase</keyword>
<dbReference type="GO" id="GO:0016757">
    <property type="term" value="F:glycosyltransferase activity"/>
    <property type="evidence" value="ECO:0007669"/>
    <property type="project" value="InterPro"/>
</dbReference>
<keyword evidence="3" id="KW-1185">Reference proteome</keyword>
<dbReference type="SUPFAM" id="SSF53756">
    <property type="entry name" value="UDP-Glycosyltransferase/glycogen phosphorylase"/>
    <property type="match status" value="1"/>
</dbReference>
<sequence>MKFAYFMNTYPMTSTTFIRREIAAHEEAGFEVKRFAIRRWNQELSDPKDREEEQSTSYILEQGVCRLLMAFLREMLTNPVGLFRAIRGMVHMARNATNQRWKQIAYLLEAVYLKQTTLAQEIGHLHVHFSTNSASVALLSYLMGGPSYSVTIHGPDELYDMGANSLGLKTLHASFIAVITDYCFQIVDTHTESKFTNKIYLVRCGINADAFSATPDYPAQQEYVCVGRLCEAKAQHVLVEAFSEIVAENPEANLILIGDGDQRHLVESTIKRLNLGRNVELAGWRSNQEVLAAIKSARALLLPSLAEGLPVVIMESFALGRPVLTTRINGIPELVDEACGWLADPGNKESLVECLKSLLSKDVDELSSMGQIGRERVLKLHNQSNNAKRLRDIILSQEASI</sequence>
<dbReference type="Pfam" id="PF00534">
    <property type="entry name" value="Glycos_transf_1"/>
    <property type="match status" value="1"/>
</dbReference>
<dbReference type="Proteomes" id="UP000183400">
    <property type="component" value="Unassembled WGS sequence"/>
</dbReference>
<dbReference type="Gene3D" id="3.40.50.2000">
    <property type="entry name" value="Glycogen Phosphorylase B"/>
    <property type="match status" value="2"/>
</dbReference>